<accession>A0A0G1MUZ3</accession>
<evidence type="ECO:0000256" key="1">
    <source>
        <dbReference type="ARBA" id="ARBA00001946"/>
    </source>
</evidence>
<keyword evidence="2 4" id="KW-0378">Hydrolase</keyword>
<dbReference type="GO" id="GO:0016787">
    <property type="term" value="F:hydrolase activity"/>
    <property type="evidence" value="ECO:0007669"/>
    <property type="project" value="UniProtKB-KW"/>
</dbReference>
<dbReference type="PANTHER" id="PTHR11839">
    <property type="entry name" value="UDP/ADP-SUGAR PYROPHOSPHATASE"/>
    <property type="match status" value="1"/>
</dbReference>
<feature type="domain" description="Nudix hydrolase" evidence="3">
    <location>
        <begin position="40"/>
        <end position="175"/>
    </location>
</feature>
<evidence type="ECO:0000313" key="5">
    <source>
        <dbReference type="Proteomes" id="UP000034653"/>
    </source>
</evidence>
<comment type="caution">
    <text evidence="4">The sequence shown here is derived from an EMBL/GenBank/DDBJ whole genome shotgun (WGS) entry which is preliminary data.</text>
</comment>
<evidence type="ECO:0000256" key="2">
    <source>
        <dbReference type="ARBA" id="ARBA00022801"/>
    </source>
</evidence>
<organism evidence="4 5">
    <name type="scientific">Candidatus Woesebacteria bacterium GW2011_GWA1_45_8</name>
    <dbReference type="NCBI Taxonomy" id="1618559"/>
    <lineage>
        <taxon>Bacteria</taxon>
        <taxon>Candidatus Woeseibacteriota</taxon>
    </lineage>
</organism>
<dbReference type="GO" id="GO:0019693">
    <property type="term" value="P:ribose phosphate metabolic process"/>
    <property type="evidence" value="ECO:0007669"/>
    <property type="project" value="TreeGrafter"/>
</dbReference>
<dbReference type="AlphaFoldDB" id="A0A0G1MUZ3"/>
<evidence type="ECO:0000259" key="3">
    <source>
        <dbReference type="PROSITE" id="PS51462"/>
    </source>
</evidence>
<reference evidence="4 5" key="1">
    <citation type="journal article" date="2015" name="Nature">
        <title>rRNA introns, odd ribosomes, and small enigmatic genomes across a large radiation of phyla.</title>
        <authorList>
            <person name="Brown C.T."/>
            <person name="Hug L.A."/>
            <person name="Thomas B.C."/>
            <person name="Sharon I."/>
            <person name="Castelle C.J."/>
            <person name="Singh A."/>
            <person name="Wilkins M.J."/>
            <person name="Williams K.H."/>
            <person name="Banfield J.F."/>
        </authorList>
    </citation>
    <scope>NUCLEOTIDE SEQUENCE [LARGE SCALE GENOMIC DNA]</scope>
</reference>
<dbReference type="Proteomes" id="UP000034653">
    <property type="component" value="Unassembled WGS sequence"/>
</dbReference>
<dbReference type="InterPro" id="IPR000086">
    <property type="entry name" value="NUDIX_hydrolase_dom"/>
</dbReference>
<dbReference type="PANTHER" id="PTHR11839:SF18">
    <property type="entry name" value="NUDIX HYDROLASE DOMAIN-CONTAINING PROTEIN"/>
    <property type="match status" value="1"/>
</dbReference>
<comment type="cofactor">
    <cofactor evidence="1">
        <name>Mg(2+)</name>
        <dbReference type="ChEBI" id="CHEBI:18420"/>
    </cofactor>
</comment>
<protein>
    <submittedName>
        <fullName evidence="4">NUDIX hydrolase</fullName>
    </submittedName>
</protein>
<dbReference type="SUPFAM" id="SSF55811">
    <property type="entry name" value="Nudix"/>
    <property type="match status" value="1"/>
</dbReference>
<dbReference type="EMBL" id="LCLG01000008">
    <property type="protein sequence ID" value="KKU12079.1"/>
    <property type="molecule type" value="Genomic_DNA"/>
</dbReference>
<name>A0A0G1MUZ3_9BACT</name>
<dbReference type="InterPro" id="IPR015797">
    <property type="entry name" value="NUDIX_hydrolase-like_dom_sf"/>
</dbReference>
<gene>
    <name evidence="4" type="ORF">UX19_C0008G0009</name>
</gene>
<dbReference type="PROSITE" id="PS51462">
    <property type="entry name" value="NUDIX"/>
    <property type="match status" value="1"/>
</dbReference>
<proteinExistence type="predicted"/>
<dbReference type="Gene3D" id="3.90.79.10">
    <property type="entry name" value="Nucleoside Triphosphate Pyrophosphohydrolase"/>
    <property type="match status" value="1"/>
</dbReference>
<dbReference type="GO" id="GO:0006753">
    <property type="term" value="P:nucleoside phosphate metabolic process"/>
    <property type="evidence" value="ECO:0007669"/>
    <property type="project" value="TreeGrafter"/>
</dbReference>
<evidence type="ECO:0000313" key="4">
    <source>
        <dbReference type="EMBL" id="KKU12079.1"/>
    </source>
</evidence>
<dbReference type="Pfam" id="PF00293">
    <property type="entry name" value="NUDIX"/>
    <property type="match status" value="1"/>
</dbReference>
<sequence>MGGLPDNARTAFDNSPHLKVVYWPFVRANGEAGIQSRVFLRNGATAIALDVKTHEVYVVRQTRETPEGSITTIELPGGGVDSGDTPLDTARKELLEEAGVVALNEQDWVPLYREDGVHPIDGLAFTSQHAFLLLAGRKVQDPSGEENTEVTTVPLSELIAMDNRNEFNDPLGPYAMRRAQDWLREHRPDLLT</sequence>